<dbReference type="RefSeq" id="WP_227261069.1">
    <property type="nucleotide sequence ID" value="NZ_BAAADU010000002.1"/>
</dbReference>
<evidence type="ECO:0000259" key="1">
    <source>
        <dbReference type="Pfam" id="PF00582"/>
    </source>
</evidence>
<comment type="caution">
    <text evidence="2">The sequence shown here is derived from an EMBL/GenBank/DDBJ whole genome shotgun (WGS) entry which is preliminary data.</text>
</comment>
<dbReference type="SUPFAM" id="SSF52402">
    <property type="entry name" value="Adenine nucleotide alpha hydrolases-like"/>
    <property type="match status" value="1"/>
</dbReference>
<dbReference type="InterPro" id="IPR014729">
    <property type="entry name" value="Rossmann-like_a/b/a_fold"/>
</dbReference>
<dbReference type="Pfam" id="PF00582">
    <property type="entry name" value="Usp"/>
    <property type="match status" value="1"/>
</dbReference>
<reference evidence="2 3" key="1">
    <citation type="journal article" date="2019" name="Int. J. Syst. Evol. Microbiol.">
        <title>The Global Catalogue of Microorganisms (GCM) 10K type strain sequencing project: providing services to taxonomists for standard genome sequencing and annotation.</title>
        <authorList>
            <consortium name="The Broad Institute Genomics Platform"/>
            <consortium name="The Broad Institute Genome Sequencing Center for Infectious Disease"/>
            <person name="Wu L."/>
            <person name="Ma J."/>
        </authorList>
    </citation>
    <scope>NUCLEOTIDE SEQUENCE [LARGE SCALE GENOMIC DNA]</scope>
    <source>
        <strain evidence="2 3">JCM 16327</strain>
    </source>
</reference>
<keyword evidence="3" id="KW-1185">Reference proteome</keyword>
<protein>
    <submittedName>
        <fullName evidence="2">Universal stress protein</fullName>
    </submittedName>
</protein>
<name>A0AAV3SZX4_9EURY</name>
<dbReference type="CDD" id="cd00293">
    <property type="entry name" value="USP-like"/>
    <property type="match status" value="1"/>
</dbReference>
<sequence>MKVLLGIGGSEDSLDALSKTAERAREAGDDLTVAIVENPESDRTPDEIEDAVARVLDEYDIDATVRHVSGDPGSQLVTIAESEDFDQIALGGGERSPMGKLRLGHIAEFVLLNAHVSVTLVR</sequence>
<evidence type="ECO:0000313" key="3">
    <source>
        <dbReference type="Proteomes" id="UP001500194"/>
    </source>
</evidence>
<dbReference type="AlphaFoldDB" id="A0AAV3SZX4"/>
<dbReference type="EMBL" id="BAAADU010000002">
    <property type="protein sequence ID" value="GAA0650980.1"/>
    <property type="molecule type" value="Genomic_DNA"/>
</dbReference>
<proteinExistence type="predicted"/>
<dbReference type="GeneID" id="68574095"/>
<feature type="domain" description="UspA" evidence="1">
    <location>
        <begin position="2"/>
        <end position="122"/>
    </location>
</feature>
<organism evidence="2 3">
    <name type="scientific">Salarchaeum japonicum</name>
    <dbReference type="NCBI Taxonomy" id="555573"/>
    <lineage>
        <taxon>Archaea</taxon>
        <taxon>Methanobacteriati</taxon>
        <taxon>Methanobacteriota</taxon>
        <taxon>Stenosarchaea group</taxon>
        <taxon>Halobacteria</taxon>
        <taxon>Halobacteriales</taxon>
        <taxon>Halobacteriaceae</taxon>
    </lineage>
</organism>
<dbReference type="InterPro" id="IPR006016">
    <property type="entry name" value="UspA"/>
</dbReference>
<evidence type="ECO:0000313" key="2">
    <source>
        <dbReference type="EMBL" id="GAA0650980.1"/>
    </source>
</evidence>
<dbReference type="Gene3D" id="3.40.50.620">
    <property type="entry name" value="HUPs"/>
    <property type="match status" value="1"/>
</dbReference>
<accession>A0AAV3SZX4</accession>
<gene>
    <name evidence="2" type="ORF">GCM10009019_12360</name>
</gene>
<dbReference type="Proteomes" id="UP001500194">
    <property type="component" value="Unassembled WGS sequence"/>
</dbReference>